<dbReference type="GeneID" id="103066812"/>
<evidence type="ECO:0000313" key="3">
    <source>
        <dbReference type="RefSeq" id="XP_007444408.1"/>
    </source>
</evidence>
<dbReference type="Proteomes" id="UP000695026">
    <property type="component" value="Unplaced"/>
</dbReference>
<dbReference type="OrthoDB" id="9949430at2759"/>
<dbReference type="PANTHER" id="PTHR35441:SF1">
    <property type="entry name" value="CIRCADIAN-ASSOCIATED TRANSCRIPTIONAL REPRESSOR"/>
    <property type="match status" value="1"/>
</dbReference>
<dbReference type="AlphaFoldDB" id="A0A9F2WLU8"/>
<dbReference type="InterPro" id="IPR031373">
    <property type="entry name" value="Ciart"/>
</dbReference>
<dbReference type="KEGG" id="pbi:103066812"/>
<evidence type="ECO:0000313" key="2">
    <source>
        <dbReference type="Proteomes" id="UP000695026"/>
    </source>
</evidence>
<dbReference type="GO" id="GO:0005634">
    <property type="term" value="C:nucleus"/>
    <property type="evidence" value="ECO:0007669"/>
    <property type="project" value="TreeGrafter"/>
</dbReference>
<dbReference type="CTD" id="148523"/>
<reference evidence="3" key="1">
    <citation type="submission" date="2025-08" db="UniProtKB">
        <authorList>
            <consortium name="RefSeq"/>
        </authorList>
    </citation>
    <scope>IDENTIFICATION</scope>
    <source>
        <tissue evidence="3">Liver</tissue>
    </source>
</reference>
<dbReference type="OMA" id="GRYPSAC"/>
<sequence length="462" mass="50239">MDTRRVSSRESSYSVESATSEEDEEEQRLPPPEGNFRVFLLDDGSDVRKEARLPRHRCLNGPGFLVLPGLHGQGRKRWVRKPLGPLPSARPQPPGPGCRCYLEVPGETFRGRLVSPSGSLPGQRVSQKRAESSGGYKCQSSATGGGQPLPCPKALSPHGMKRQRKKEIAAEETLRSPCWTEGDQVFAQKCWELQGFVRPLSQLLDRLKMGRFDQGLSSFQQSVAMDRIQRIIGVLQKPQMGERYLGILLQVEKMLKIWFPHIPLKDSQASCGVSARKACLAAESHYVEDQTMGMRSVPIHDAVLSPFLDLSSLQDHKAGTWRGEPAPMAKRPAVNLTRIHTSPILNSLLGQVDFSQMNSALGQILLGPTMNSYGVVFYLQKVTAAQAASETPAHSCPSSVPLSGSGEPPCRHSLPGALAADSSAPRGTLGGLTWSLPHLPMSGEELAGGELSAEEPVKCRSS</sequence>
<name>A0A9F2WLU8_PYTBI</name>
<proteinExistence type="predicted"/>
<dbReference type="GO" id="GO:0045892">
    <property type="term" value="P:negative regulation of DNA-templated transcription"/>
    <property type="evidence" value="ECO:0007669"/>
    <property type="project" value="TreeGrafter"/>
</dbReference>
<dbReference type="PANTHER" id="PTHR35441">
    <property type="entry name" value="CIRCADIAN-ASSOCIATED TRANSCRIPTIONAL REPRESSOR"/>
    <property type="match status" value="1"/>
</dbReference>
<dbReference type="Pfam" id="PF15673">
    <property type="entry name" value="Ciart"/>
    <property type="match status" value="1"/>
</dbReference>
<feature type="region of interest" description="Disordered" evidence="1">
    <location>
        <begin position="391"/>
        <end position="423"/>
    </location>
</feature>
<dbReference type="GO" id="GO:0000978">
    <property type="term" value="F:RNA polymerase II cis-regulatory region sequence-specific DNA binding"/>
    <property type="evidence" value="ECO:0007669"/>
    <property type="project" value="TreeGrafter"/>
</dbReference>
<feature type="region of interest" description="Disordered" evidence="1">
    <location>
        <begin position="443"/>
        <end position="462"/>
    </location>
</feature>
<dbReference type="GO" id="GO:0032922">
    <property type="term" value="P:circadian regulation of gene expression"/>
    <property type="evidence" value="ECO:0007669"/>
    <property type="project" value="InterPro"/>
</dbReference>
<organism evidence="2 3">
    <name type="scientific">Python bivittatus</name>
    <name type="common">Burmese python</name>
    <name type="synonym">Python molurus bivittatus</name>
    <dbReference type="NCBI Taxonomy" id="176946"/>
    <lineage>
        <taxon>Eukaryota</taxon>
        <taxon>Metazoa</taxon>
        <taxon>Chordata</taxon>
        <taxon>Craniata</taxon>
        <taxon>Vertebrata</taxon>
        <taxon>Euteleostomi</taxon>
        <taxon>Lepidosauria</taxon>
        <taxon>Squamata</taxon>
        <taxon>Bifurcata</taxon>
        <taxon>Unidentata</taxon>
        <taxon>Episquamata</taxon>
        <taxon>Toxicofera</taxon>
        <taxon>Serpentes</taxon>
        <taxon>Henophidia</taxon>
        <taxon>Pythonidae</taxon>
        <taxon>Python</taxon>
    </lineage>
</organism>
<accession>A0A9F2WLU8</accession>
<feature type="compositionally biased region" description="Low complexity" evidence="1">
    <location>
        <begin position="9"/>
        <end position="18"/>
    </location>
</feature>
<gene>
    <name evidence="3" type="primary">CIART</name>
</gene>
<protein>
    <submittedName>
        <fullName evidence="3">Circadian-associated transcriptional repressor isoform X1</fullName>
    </submittedName>
</protein>
<keyword evidence="2" id="KW-1185">Reference proteome</keyword>
<dbReference type="RefSeq" id="XP_007444408.1">
    <property type="nucleotide sequence ID" value="XM_007444346.3"/>
</dbReference>
<feature type="region of interest" description="Disordered" evidence="1">
    <location>
        <begin position="112"/>
        <end position="165"/>
    </location>
</feature>
<feature type="region of interest" description="Disordered" evidence="1">
    <location>
        <begin position="1"/>
        <end position="36"/>
    </location>
</feature>
<evidence type="ECO:0000256" key="1">
    <source>
        <dbReference type="SAM" id="MobiDB-lite"/>
    </source>
</evidence>